<keyword evidence="6" id="KW-0695">RNA-directed DNA polymerase</keyword>
<keyword evidence="3" id="KW-0540">Nuclease</keyword>
<dbReference type="Pfam" id="PF00665">
    <property type="entry name" value="rve"/>
    <property type="match status" value="1"/>
</dbReference>
<dbReference type="InterPro" id="IPR012337">
    <property type="entry name" value="RNaseH-like_sf"/>
</dbReference>
<dbReference type="PROSITE" id="PS50994">
    <property type="entry name" value="INTEGRASE"/>
    <property type="match status" value="1"/>
</dbReference>
<protein>
    <submittedName>
        <fullName evidence="8">POK19 protein</fullName>
    </submittedName>
</protein>
<keyword evidence="1" id="KW-0808">Transferase</keyword>
<keyword evidence="2" id="KW-0548">Nucleotidyltransferase</keyword>
<evidence type="ECO:0000259" key="7">
    <source>
        <dbReference type="PROSITE" id="PS50994"/>
    </source>
</evidence>
<dbReference type="AlphaFoldDB" id="A0A7L4LNX2"/>
<proteinExistence type="predicted"/>
<evidence type="ECO:0000256" key="4">
    <source>
        <dbReference type="ARBA" id="ARBA00022759"/>
    </source>
</evidence>
<dbReference type="GO" id="GO:0003964">
    <property type="term" value="F:RNA-directed DNA polymerase activity"/>
    <property type="evidence" value="ECO:0007669"/>
    <property type="project" value="UniProtKB-KW"/>
</dbReference>
<dbReference type="GO" id="GO:0004519">
    <property type="term" value="F:endonuclease activity"/>
    <property type="evidence" value="ECO:0007669"/>
    <property type="project" value="UniProtKB-KW"/>
</dbReference>
<evidence type="ECO:0000256" key="3">
    <source>
        <dbReference type="ARBA" id="ARBA00022722"/>
    </source>
</evidence>
<name>A0A7L4LNX2_9CORV</name>
<dbReference type="InterPro" id="IPR036397">
    <property type="entry name" value="RNaseH_sf"/>
</dbReference>
<dbReference type="PANTHER" id="PTHR41694:SF3">
    <property type="entry name" value="RNA-DIRECTED DNA POLYMERASE-RELATED"/>
    <property type="match status" value="1"/>
</dbReference>
<evidence type="ECO:0000313" key="9">
    <source>
        <dbReference type="Proteomes" id="UP000576729"/>
    </source>
</evidence>
<reference evidence="8 9" key="1">
    <citation type="submission" date="2019-09" db="EMBL/GenBank/DDBJ databases">
        <title>Bird 10,000 Genomes (B10K) Project - Family phase.</title>
        <authorList>
            <person name="Zhang G."/>
        </authorList>
    </citation>
    <scope>NUCLEOTIDE SEQUENCE [LARGE SCALE GENOMIC DNA]</scope>
    <source>
        <strain evidence="8">B10K-OTA-212792</strain>
        <tissue evidence="8">Blood</tissue>
    </source>
</reference>
<evidence type="ECO:0000256" key="6">
    <source>
        <dbReference type="ARBA" id="ARBA00022918"/>
    </source>
</evidence>
<dbReference type="PANTHER" id="PTHR41694">
    <property type="entry name" value="ENDOGENOUS RETROVIRUS GROUP K MEMBER POL PROTEIN"/>
    <property type="match status" value="1"/>
</dbReference>
<comment type="caution">
    <text evidence="8">The sequence shown here is derived from an EMBL/GenBank/DDBJ whole genome shotgun (WGS) entry which is preliminary data.</text>
</comment>
<dbReference type="InterPro" id="IPR001584">
    <property type="entry name" value="Integrase_cat-core"/>
</dbReference>
<accession>A0A7L4LNX2</accession>
<dbReference type="GO" id="GO:0016787">
    <property type="term" value="F:hydrolase activity"/>
    <property type="evidence" value="ECO:0007669"/>
    <property type="project" value="UniProtKB-KW"/>
</dbReference>
<dbReference type="EMBL" id="VWPU01038528">
    <property type="protein sequence ID" value="NXY66979.1"/>
    <property type="molecule type" value="Genomic_DNA"/>
</dbReference>
<keyword evidence="5" id="KW-0378">Hydrolase</keyword>
<dbReference type="GO" id="GO:0035613">
    <property type="term" value="F:RNA stem-loop binding"/>
    <property type="evidence" value="ECO:0007669"/>
    <property type="project" value="TreeGrafter"/>
</dbReference>
<evidence type="ECO:0000313" key="8">
    <source>
        <dbReference type="EMBL" id="NXY66979.1"/>
    </source>
</evidence>
<organism evidence="8 9">
    <name type="scientific">Callaeas wilsoni</name>
    <name type="common">North Island kokako</name>
    <dbReference type="NCBI Taxonomy" id="1347786"/>
    <lineage>
        <taxon>Eukaryota</taxon>
        <taxon>Metazoa</taxon>
        <taxon>Chordata</taxon>
        <taxon>Craniata</taxon>
        <taxon>Vertebrata</taxon>
        <taxon>Euteleostomi</taxon>
        <taxon>Archelosauria</taxon>
        <taxon>Archosauria</taxon>
        <taxon>Dinosauria</taxon>
        <taxon>Saurischia</taxon>
        <taxon>Theropoda</taxon>
        <taxon>Coelurosauria</taxon>
        <taxon>Aves</taxon>
        <taxon>Neognathae</taxon>
        <taxon>Neoaves</taxon>
        <taxon>Telluraves</taxon>
        <taxon>Australaves</taxon>
        <taxon>Passeriformes</taxon>
        <taxon>Corvoidea</taxon>
        <taxon>Callaeidae</taxon>
        <taxon>Callaeas</taxon>
    </lineage>
</organism>
<evidence type="ECO:0000256" key="1">
    <source>
        <dbReference type="ARBA" id="ARBA00022679"/>
    </source>
</evidence>
<feature type="domain" description="Integrase catalytic" evidence="7">
    <location>
        <begin position="1"/>
        <end position="60"/>
    </location>
</feature>
<evidence type="ECO:0000256" key="2">
    <source>
        <dbReference type="ARBA" id="ARBA00022695"/>
    </source>
</evidence>
<feature type="non-terminal residue" evidence="8">
    <location>
        <position position="1"/>
    </location>
</feature>
<evidence type="ECO:0000256" key="5">
    <source>
        <dbReference type="ARBA" id="ARBA00022801"/>
    </source>
</evidence>
<dbReference type="SUPFAM" id="SSF53098">
    <property type="entry name" value="Ribonuclease H-like"/>
    <property type="match status" value="1"/>
</dbReference>
<sequence length="60" mass="6682">KHLIQAFAVLGIPKEIKTDNGPTYTSQHFSSFCQQWGILHTTGIPHSPMGQAIIKRAHQN</sequence>
<dbReference type="Proteomes" id="UP000576729">
    <property type="component" value="Unassembled WGS sequence"/>
</dbReference>
<gene>
    <name evidence="8" type="primary">Ervk19_2</name>
    <name evidence="8" type="ORF">CALWIL_R15484</name>
</gene>
<dbReference type="Gene3D" id="3.30.420.10">
    <property type="entry name" value="Ribonuclease H-like superfamily/Ribonuclease H"/>
    <property type="match status" value="1"/>
</dbReference>
<dbReference type="GO" id="GO:0015074">
    <property type="term" value="P:DNA integration"/>
    <property type="evidence" value="ECO:0007669"/>
    <property type="project" value="InterPro"/>
</dbReference>
<keyword evidence="4" id="KW-0255">Endonuclease</keyword>
<keyword evidence="9" id="KW-1185">Reference proteome</keyword>
<feature type="non-terminal residue" evidence="8">
    <location>
        <position position="60"/>
    </location>
</feature>